<gene>
    <name evidence="1" type="ORF">NNJEOMEG_03959</name>
</gene>
<evidence type="ECO:0000313" key="1">
    <source>
        <dbReference type="EMBL" id="GFK96085.1"/>
    </source>
</evidence>
<evidence type="ECO:0000313" key="2">
    <source>
        <dbReference type="Proteomes" id="UP000494245"/>
    </source>
</evidence>
<dbReference type="RefSeq" id="WP_173087218.1">
    <property type="nucleotide sequence ID" value="NZ_BLTE01000032.1"/>
</dbReference>
<dbReference type="AlphaFoldDB" id="A0A6V8M642"/>
<sequence>MIRPPRDRARPLHHKNRYAAYAKIDEPLLQGLARHFSQGDTASQAALALCVNRNTANRYYRLFRDALTREACEGLRVVPETRVLVGLFLGAIHVEARLVPVSLAGPALEALRGERQALEACSLSEWPGYDALGEPATGAFALMPCCLVGPLGQSRLASRWRLLRERLCKSRGIPREDYWRHLAVCELAGELGTEGLRARLLDLLKPAA</sequence>
<accession>A0A6V8M642</accession>
<keyword evidence="2" id="KW-1185">Reference proteome</keyword>
<name>A0A6V8M642_9BACT</name>
<comment type="caution">
    <text evidence="1">The sequence shown here is derived from an EMBL/GenBank/DDBJ whole genome shotgun (WGS) entry which is preliminary data.</text>
</comment>
<dbReference type="EMBL" id="BLTE01000032">
    <property type="protein sequence ID" value="GFK96085.1"/>
    <property type="molecule type" value="Genomic_DNA"/>
</dbReference>
<proteinExistence type="predicted"/>
<protein>
    <recommendedName>
        <fullName evidence="3">Transposase</fullName>
    </recommendedName>
</protein>
<dbReference type="Proteomes" id="UP000494245">
    <property type="component" value="Unassembled WGS sequence"/>
</dbReference>
<reference evidence="1 2" key="2">
    <citation type="submission" date="2020-05" db="EMBL/GenBank/DDBJ databases">
        <title>Draft genome sequence of Desulfovibrio sp. strainFSS-1.</title>
        <authorList>
            <person name="Shimoshige H."/>
            <person name="Kobayashi H."/>
            <person name="Maekawa T."/>
        </authorList>
    </citation>
    <scope>NUCLEOTIDE SEQUENCE [LARGE SCALE GENOMIC DNA]</scope>
    <source>
        <strain evidence="1 2">SIID29052-01</strain>
    </source>
</reference>
<organism evidence="1 2">
    <name type="scientific">Fundidesulfovibrio magnetotacticus</name>
    <dbReference type="NCBI Taxonomy" id="2730080"/>
    <lineage>
        <taxon>Bacteria</taxon>
        <taxon>Pseudomonadati</taxon>
        <taxon>Thermodesulfobacteriota</taxon>
        <taxon>Desulfovibrionia</taxon>
        <taxon>Desulfovibrionales</taxon>
        <taxon>Desulfovibrionaceae</taxon>
        <taxon>Fundidesulfovibrio</taxon>
    </lineage>
</organism>
<reference evidence="1 2" key="1">
    <citation type="submission" date="2020-04" db="EMBL/GenBank/DDBJ databases">
        <authorList>
            <consortium name="Desulfovibrio sp. FSS-1 genome sequencing consortium"/>
            <person name="Shimoshige H."/>
            <person name="Kobayashi H."/>
            <person name="Maekawa T."/>
        </authorList>
    </citation>
    <scope>NUCLEOTIDE SEQUENCE [LARGE SCALE GENOMIC DNA]</scope>
    <source>
        <strain evidence="1 2">SIID29052-01</strain>
    </source>
</reference>
<evidence type="ECO:0008006" key="3">
    <source>
        <dbReference type="Google" id="ProtNLM"/>
    </source>
</evidence>